<feature type="site" description="Transition state stabilizer" evidence="9">
    <location>
        <position position="267"/>
    </location>
</feature>
<feature type="binding site" evidence="12">
    <location>
        <position position="175"/>
    </location>
    <ligand>
        <name>substrate</name>
    </ligand>
</feature>
<reference evidence="14" key="1">
    <citation type="submission" date="2020-03" db="EMBL/GenBank/DDBJ databases">
        <title>A mixture of massive structural variations and highly conserved coding sequences in Ustilaginoidea virens genome.</title>
        <authorList>
            <person name="Zhang K."/>
            <person name="Zhao Z."/>
            <person name="Zhang Z."/>
            <person name="Li Y."/>
            <person name="Hsiang T."/>
            <person name="Sun W."/>
        </authorList>
    </citation>
    <scope>NUCLEOTIDE SEQUENCE</scope>
    <source>
        <strain evidence="14">UV-8b</strain>
    </source>
</reference>
<keyword evidence="7" id="KW-0326">Glycosidase</keyword>
<evidence type="ECO:0000256" key="4">
    <source>
        <dbReference type="ARBA" id="ARBA00022801"/>
    </source>
</evidence>
<evidence type="ECO:0000256" key="9">
    <source>
        <dbReference type="PIRSR" id="PIRSR001024-2"/>
    </source>
</evidence>
<feature type="binding site" evidence="10">
    <location>
        <position position="177"/>
    </location>
    <ligand>
        <name>Ca(2+)</name>
        <dbReference type="ChEBI" id="CHEBI:29108"/>
        <label>2</label>
    </ligand>
</feature>
<keyword evidence="11" id="KW-1015">Disulfide bond</keyword>
<feature type="disulfide bond" evidence="11">
    <location>
        <begin position="126"/>
        <end position="139"/>
    </location>
</feature>
<dbReference type="InterPro" id="IPR006047">
    <property type="entry name" value="GH13_cat_dom"/>
</dbReference>
<feature type="binding site" evidence="12">
    <location>
        <position position="63"/>
    </location>
    <ligand>
        <name>substrate</name>
    </ligand>
</feature>
<organism evidence="14 15">
    <name type="scientific">Ustilaginoidea virens</name>
    <name type="common">Rice false smut fungus</name>
    <name type="synonym">Villosiclava virens</name>
    <dbReference type="NCBI Taxonomy" id="1159556"/>
    <lineage>
        <taxon>Eukaryota</taxon>
        <taxon>Fungi</taxon>
        <taxon>Dikarya</taxon>
        <taxon>Ascomycota</taxon>
        <taxon>Pezizomycotina</taxon>
        <taxon>Sordariomycetes</taxon>
        <taxon>Hypocreomycetidae</taxon>
        <taxon>Hypocreales</taxon>
        <taxon>Clavicipitaceae</taxon>
        <taxon>Ustilaginoidea</taxon>
    </lineage>
</organism>
<dbReference type="SUPFAM" id="SSF51011">
    <property type="entry name" value="Glycosyl hydrolase domain"/>
    <property type="match status" value="1"/>
</dbReference>
<evidence type="ECO:0000256" key="10">
    <source>
        <dbReference type="PIRSR" id="PIRSR001024-3"/>
    </source>
</evidence>
<dbReference type="GeneID" id="66066666"/>
<feature type="binding site" evidence="10">
    <location>
        <position position="146"/>
    </location>
    <ligand>
        <name>Ca(2+)</name>
        <dbReference type="ChEBI" id="CHEBI:29108"/>
        <label>1</label>
    </ligand>
</feature>
<feature type="binding site" evidence="10">
    <location>
        <position position="137"/>
    </location>
    <ligand>
        <name>Ca(2+)</name>
        <dbReference type="ChEBI" id="CHEBI:29108"/>
        <label>1</label>
    </ligand>
</feature>
<feature type="binding site" evidence="10">
    <location>
        <position position="201"/>
    </location>
    <ligand>
        <name>Ca(2+)</name>
        <dbReference type="ChEBI" id="CHEBI:29108"/>
        <label>2</label>
    </ligand>
</feature>
<feature type="binding site" evidence="10">
    <location>
        <position position="181"/>
    </location>
    <ligand>
        <name>Ca(2+)</name>
        <dbReference type="ChEBI" id="CHEBI:29108"/>
        <label>1</label>
    </ligand>
</feature>
<evidence type="ECO:0000259" key="13">
    <source>
        <dbReference type="SMART" id="SM00642"/>
    </source>
</evidence>
<dbReference type="KEGG" id="uvi:66066666"/>
<dbReference type="InterPro" id="IPR017853">
    <property type="entry name" value="GH"/>
</dbReference>
<evidence type="ECO:0000313" key="15">
    <source>
        <dbReference type="Proteomes" id="UP000027002"/>
    </source>
</evidence>
<feature type="disulfide bond" evidence="11">
    <location>
        <begin position="17"/>
        <end position="24"/>
    </location>
</feature>
<dbReference type="Proteomes" id="UP000027002">
    <property type="component" value="Chromosome 4"/>
</dbReference>
<keyword evidence="4" id="KW-0378">Hydrolase</keyword>
<evidence type="ECO:0000256" key="12">
    <source>
        <dbReference type="PIRSR" id="PIRSR001024-5"/>
    </source>
</evidence>
<evidence type="ECO:0000256" key="11">
    <source>
        <dbReference type="PIRSR" id="PIRSR001024-4"/>
    </source>
</evidence>
<dbReference type="PANTHER" id="PTHR10357">
    <property type="entry name" value="ALPHA-AMYLASE FAMILY MEMBER"/>
    <property type="match status" value="1"/>
</dbReference>
<gene>
    <name evidence="14" type="ORF">UV8b_05889</name>
</gene>
<feature type="active site" description="Nucleophile" evidence="8">
    <location>
        <position position="177"/>
    </location>
</feature>
<feature type="binding site" evidence="12">
    <location>
        <position position="205"/>
    </location>
    <ligand>
        <name>substrate</name>
    </ligand>
</feature>
<feature type="binding site" evidence="12">
    <location>
        <position position="102"/>
    </location>
    <ligand>
        <name>substrate</name>
    </ligand>
</feature>
<feature type="active site" description="Proton donor" evidence="8">
    <location>
        <position position="201"/>
    </location>
</feature>
<dbReference type="GO" id="GO:0005509">
    <property type="term" value="F:calcium ion binding"/>
    <property type="evidence" value="ECO:0007669"/>
    <property type="project" value="InterPro"/>
</dbReference>
<evidence type="ECO:0000256" key="6">
    <source>
        <dbReference type="ARBA" id="ARBA00023277"/>
    </source>
</evidence>
<keyword evidence="5 10" id="KW-0106">Calcium</keyword>
<dbReference type="EMBL" id="CP072756">
    <property type="protein sequence ID" value="QUC21646.1"/>
    <property type="molecule type" value="Genomic_DNA"/>
</dbReference>
<dbReference type="OrthoDB" id="204980at2759"/>
<sequence>MTDRIARRAQDSGGSACGDLGNYCGGTFAGLQGKLDYIKGMGFDALWISPIVASESTVYQAPWNVNLYAVNARLGSAQDLKNLIKAAHDKGMYVMVDVVANHVGRGSMGNIQPSPLNEGGSYHNACDIDYNNQTSIEYCRIGNLPDVDTADDRVRSVYNTWIKWLVNEYEFDGVRIDTVRHVEKAFWPGFSSAAGVYTIGEVSHGDPNYVAGYAALMSGLVNYPVYYPLSRFYQQKGSSQDLVDMHNAVGSAFPDPAALGTFLDNHDTARFLSQKNDVSLLKNALTYVFLARGIPIVYYGTEQSYAGGGEPANREDLWRSSFRSSSDVYKFLAKMAGIRKAAGGLSRDDHAHLMVEPTGYAWSRANGRVIALTSNIGQGKSRQYCIWNQKAGETWHGAFDGNKYVVDGNGHLCATVTNGEPMVFVASVGTAGYGSCLKGHESQLLMAAEKCRG</sequence>
<evidence type="ECO:0000256" key="7">
    <source>
        <dbReference type="ARBA" id="ARBA00023295"/>
    </source>
</evidence>
<dbReference type="SUPFAM" id="SSF51445">
    <property type="entry name" value="(Trans)glycosidases"/>
    <property type="match status" value="1"/>
</dbReference>
<dbReference type="Pfam" id="PF00128">
    <property type="entry name" value="Alpha-amylase"/>
    <property type="match status" value="1"/>
</dbReference>
<evidence type="ECO:0000256" key="8">
    <source>
        <dbReference type="PIRSR" id="PIRSR001024-1"/>
    </source>
</evidence>
<accession>A0A8E5MJ39</accession>
<dbReference type="PANTHER" id="PTHR10357:SF212">
    <property type="entry name" value="ALPHA-AMYLASE"/>
    <property type="match status" value="1"/>
</dbReference>
<feature type="binding site" evidence="12">
    <location>
        <position position="267"/>
    </location>
    <ligand>
        <name>substrate</name>
    </ligand>
</feature>
<dbReference type="PIRSF" id="PIRSF001024">
    <property type="entry name" value="Alph-amyl_fung"/>
    <property type="match status" value="1"/>
</dbReference>
<feature type="binding site" evidence="10">
    <location>
        <position position="101"/>
    </location>
    <ligand>
        <name>Ca(2+)</name>
        <dbReference type="ChEBI" id="CHEBI:29108"/>
        <label>1</label>
    </ligand>
</feature>
<comment type="similarity">
    <text evidence="2">Belongs to the glycosyl hydrolase 13 family.</text>
</comment>
<dbReference type="AlphaFoldDB" id="A0A8E5MJ39"/>
<comment type="cofactor">
    <cofactor evidence="1">
        <name>Ca(2+)</name>
        <dbReference type="ChEBI" id="CHEBI:29108"/>
    </cofactor>
</comment>
<keyword evidence="6" id="KW-0119">Carbohydrate metabolism</keyword>
<dbReference type="GO" id="GO:0005975">
    <property type="term" value="P:carbohydrate metabolic process"/>
    <property type="evidence" value="ECO:0007669"/>
    <property type="project" value="InterPro"/>
</dbReference>
<evidence type="ECO:0000256" key="5">
    <source>
        <dbReference type="ARBA" id="ARBA00022837"/>
    </source>
</evidence>
<evidence type="ECO:0000256" key="1">
    <source>
        <dbReference type="ARBA" id="ARBA00001913"/>
    </source>
</evidence>
<evidence type="ECO:0000313" key="14">
    <source>
        <dbReference type="EMBL" id="QUC21646.1"/>
    </source>
</evidence>
<proteinExistence type="inferred from homology"/>
<dbReference type="Gene3D" id="3.20.20.80">
    <property type="entry name" value="Glycosidases"/>
    <property type="match status" value="1"/>
</dbReference>
<dbReference type="RefSeq" id="XP_042999319.1">
    <property type="nucleotide sequence ID" value="XM_043143386.1"/>
</dbReference>
<protein>
    <recommendedName>
        <fullName evidence="13">Glycosyl hydrolase family 13 catalytic domain-containing protein</fullName>
    </recommendedName>
</protein>
<feature type="domain" description="Glycosyl hydrolase family 13 catalytic" evidence="13">
    <location>
        <begin position="3"/>
        <end position="339"/>
    </location>
</feature>
<dbReference type="InterPro" id="IPR013777">
    <property type="entry name" value="A-amylase-like"/>
</dbReference>
<dbReference type="Gene3D" id="2.60.40.1180">
    <property type="entry name" value="Golgi alpha-mannosidase II"/>
    <property type="match status" value="1"/>
</dbReference>
<dbReference type="SMART" id="SM00642">
    <property type="entry name" value="Aamy"/>
    <property type="match status" value="1"/>
</dbReference>
<dbReference type="InterPro" id="IPR013780">
    <property type="entry name" value="Glyco_hydro_b"/>
</dbReference>
<evidence type="ECO:0000256" key="2">
    <source>
        <dbReference type="ARBA" id="ARBA00008061"/>
    </source>
</evidence>
<feature type="binding site" evidence="12">
    <location>
        <position position="314"/>
    </location>
    <ligand>
        <name>substrate</name>
    </ligand>
</feature>
<name>A0A8E5MJ39_USTVR</name>
<dbReference type="GO" id="GO:0004556">
    <property type="term" value="F:alpha-amylase activity"/>
    <property type="evidence" value="ECO:0007669"/>
    <property type="project" value="InterPro"/>
</dbReference>
<keyword evidence="3 10" id="KW-0479">Metal-binding</keyword>
<keyword evidence="15" id="KW-1185">Reference proteome</keyword>
<evidence type="ECO:0000256" key="3">
    <source>
        <dbReference type="ARBA" id="ARBA00022723"/>
    </source>
</evidence>